<keyword evidence="2" id="KW-1185">Reference proteome</keyword>
<feature type="non-terminal residue" evidence="1">
    <location>
        <position position="1"/>
    </location>
</feature>
<dbReference type="EMBL" id="JAHRHJ020000006">
    <property type="protein sequence ID" value="KAH9311526.1"/>
    <property type="molecule type" value="Genomic_DNA"/>
</dbReference>
<feature type="non-terminal residue" evidence="1">
    <location>
        <position position="122"/>
    </location>
</feature>
<comment type="caution">
    <text evidence="1">The sequence shown here is derived from an EMBL/GenBank/DDBJ whole genome shotgun (WGS) entry which is preliminary data.</text>
</comment>
<evidence type="ECO:0000313" key="2">
    <source>
        <dbReference type="Proteomes" id="UP000824469"/>
    </source>
</evidence>
<sequence>HVNKSRRGVDTQSIAHHFLAALISFFQARIVLQGRQTDIPNWAIAYICATITKRKFDWCTFLSKKIRTDIANSRVSDKPYIYSTNYLLGFYYEALLNLKHKQIPTCSDEALKKFSVPFAEQQ</sequence>
<dbReference type="Proteomes" id="UP000824469">
    <property type="component" value="Unassembled WGS sequence"/>
</dbReference>
<reference evidence="1 2" key="1">
    <citation type="journal article" date="2021" name="Nat. Plants">
        <title>The Taxus genome provides insights into paclitaxel biosynthesis.</title>
        <authorList>
            <person name="Xiong X."/>
            <person name="Gou J."/>
            <person name="Liao Q."/>
            <person name="Li Y."/>
            <person name="Zhou Q."/>
            <person name="Bi G."/>
            <person name="Li C."/>
            <person name="Du R."/>
            <person name="Wang X."/>
            <person name="Sun T."/>
            <person name="Guo L."/>
            <person name="Liang H."/>
            <person name="Lu P."/>
            <person name="Wu Y."/>
            <person name="Zhang Z."/>
            <person name="Ro D.K."/>
            <person name="Shang Y."/>
            <person name="Huang S."/>
            <person name="Yan J."/>
        </authorList>
    </citation>
    <scope>NUCLEOTIDE SEQUENCE [LARGE SCALE GENOMIC DNA]</scope>
    <source>
        <strain evidence="1">Ta-2019</strain>
    </source>
</reference>
<gene>
    <name evidence="1" type="ORF">KI387_026561</name>
</gene>
<organism evidence="1 2">
    <name type="scientific">Taxus chinensis</name>
    <name type="common">Chinese yew</name>
    <name type="synonym">Taxus wallichiana var. chinensis</name>
    <dbReference type="NCBI Taxonomy" id="29808"/>
    <lineage>
        <taxon>Eukaryota</taxon>
        <taxon>Viridiplantae</taxon>
        <taxon>Streptophyta</taxon>
        <taxon>Embryophyta</taxon>
        <taxon>Tracheophyta</taxon>
        <taxon>Spermatophyta</taxon>
        <taxon>Pinopsida</taxon>
        <taxon>Pinidae</taxon>
        <taxon>Conifers II</taxon>
        <taxon>Cupressales</taxon>
        <taxon>Taxaceae</taxon>
        <taxon>Taxus</taxon>
    </lineage>
</organism>
<protein>
    <submittedName>
        <fullName evidence="1">Uncharacterized protein</fullName>
    </submittedName>
</protein>
<name>A0AA38L136_TAXCH</name>
<proteinExistence type="predicted"/>
<accession>A0AA38L136</accession>
<evidence type="ECO:0000313" key="1">
    <source>
        <dbReference type="EMBL" id="KAH9311526.1"/>
    </source>
</evidence>
<dbReference type="AlphaFoldDB" id="A0AA38L136"/>